<dbReference type="EMBL" id="AYXT01000009">
    <property type="protein sequence ID" value="ETF02768.1"/>
    <property type="molecule type" value="Genomic_DNA"/>
</dbReference>
<dbReference type="Gene3D" id="3.10.105.10">
    <property type="entry name" value="Dipeptide-binding Protein, Domain 3"/>
    <property type="match status" value="1"/>
</dbReference>
<dbReference type="FunFam" id="3.90.76.10:FF:000001">
    <property type="entry name" value="Oligopeptide ABC transporter substrate-binding protein"/>
    <property type="match status" value="1"/>
</dbReference>
<evidence type="ECO:0000259" key="5">
    <source>
        <dbReference type="Pfam" id="PF00496"/>
    </source>
</evidence>
<reference evidence="6 7" key="1">
    <citation type="journal article" date="2014" name="Genome Announc.">
        <title>Draft Genome Sequence of Advenella kashmirensis Strain W13003, a Polycyclic Aromatic Hydrocarbon-Degrading Bacterium.</title>
        <authorList>
            <person name="Wang X."/>
            <person name="Jin D."/>
            <person name="Zhou L."/>
            <person name="Wu L."/>
            <person name="An W."/>
            <person name="Zhao L."/>
        </authorList>
    </citation>
    <scope>NUCLEOTIDE SEQUENCE [LARGE SCALE GENOMIC DNA]</scope>
    <source>
        <strain evidence="6 7">W13003</strain>
    </source>
</reference>
<dbReference type="InterPro" id="IPR030678">
    <property type="entry name" value="Peptide/Ni-bd"/>
</dbReference>
<dbReference type="SUPFAM" id="SSF53850">
    <property type="entry name" value="Periplasmic binding protein-like II"/>
    <property type="match status" value="1"/>
</dbReference>
<dbReference type="InterPro" id="IPR023765">
    <property type="entry name" value="SBP_5_CS"/>
</dbReference>
<feature type="domain" description="Solute-binding protein family 5" evidence="5">
    <location>
        <begin position="87"/>
        <end position="466"/>
    </location>
</feature>
<evidence type="ECO:0000256" key="3">
    <source>
        <dbReference type="ARBA" id="ARBA00022448"/>
    </source>
</evidence>
<dbReference type="AlphaFoldDB" id="V8QTU3"/>
<sequence length="544" mass="60692">MFSFIGFLRESLCLEIAMNKMLSATMLALSLGMTVPTLSHAEKVLHLNNVEEPSSLNPALGLNLISWEPLNNLMEGLVRLDEKHNAVAAAAEKWDVSEDGKTYTFHLRKNAKWSDGAPVTAGDFVYGWTQLLTPATASPAAFLLYDIAGAQDFNAGKAQADALGIRALDDFTLQVTLNAPSLSFLNILTNPGFAPVNRKVAQANPKWHTEAATYVSNGPFLLKEWNHASNMRFEKNPNYWDKDAVKLDAVDWVMINDLNTSYQMFRTGELDATPSPLPAALYDKVKDSKEFMTVPQAGVYFYRFNTKMPPFQNADIRRAFALAVNRQDIVDYVVKQGRRAADAFVSPGFTGPDGKDFYETSHGFVKTDAAQAKALLKKGMDAEKYTTLPPVTLSHINNPDDRKIAQALQAMFKEALGVDVQLQGIESKVFYTQQRSGKLQFSRSSFTNDYADPYNALESFVSHSSMNRTGWSNTEYDELIKSARTQTDAAKRWELLQKSQQVLFADMPIFPLFFYNQGFMQKTGVSGILRHPVGYIDLKTADIQ</sequence>
<dbReference type="Gene3D" id="3.90.76.10">
    <property type="entry name" value="Dipeptide-binding Protein, Domain 1"/>
    <property type="match status" value="1"/>
</dbReference>
<dbReference type="GO" id="GO:0043190">
    <property type="term" value="C:ATP-binding cassette (ABC) transporter complex"/>
    <property type="evidence" value="ECO:0007669"/>
    <property type="project" value="InterPro"/>
</dbReference>
<evidence type="ECO:0000313" key="7">
    <source>
        <dbReference type="Proteomes" id="UP000018733"/>
    </source>
</evidence>
<dbReference type="InterPro" id="IPR000914">
    <property type="entry name" value="SBP_5_dom"/>
</dbReference>
<protein>
    <submittedName>
        <fullName evidence="6">Cytochrome C</fullName>
    </submittedName>
</protein>
<dbReference type="GO" id="GO:1904680">
    <property type="term" value="F:peptide transmembrane transporter activity"/>
    <property type="evidence" value="ECO:0007669"/>
    <property type="project" value="TreeGrafter"/>
</dbReference>
<dbReference type="GO" id="GO:0015833">
    <property type="term" value="P:peptide transport"/>
    <property type="evidence" value="ECO:0007669"/>
    <property type="project" value="TreeGrafter"/>
</dbReference>
<dbReference type="Gene3D" id="3.40.190.10">
    <property type="entry name" value="Periplasmic binding protein-like II"/>
    <property type="match status" value="1"/>
</dbReference>
<dbReference type="PROSITE" id="PS01040">
    <property type="entry name" value="SBP_BACTERIAL_5"/>
    <property type="match status" value="1"/>
</dbReference>
<name>V8QTU3_9BURK</name>
<accession>V8QTU3</accession>
<evidence type="ECO:0000256" key="2">
    <source>
        <dbReference type="ARBA" id="ARBA00005695"/>
    </source>
</evidence>
<keyword evidence="7" id="KW-1185">Reference proteome</keyword>
<proteinExistence type="inferred from homology"/>
<gene>
    <name evidence="6" type="ORF">W822_07955</name>
</gene>
<dbReference type="PANTHER" id="PTHR30290">
    <property type="entry name" value="PERIPLASMIC BINDING COMPONENT OF ABC TRANSPORTER"/>
    <property type="match status" value="1"/>
</dbReference>
<evidence type="ECO:0000313" key="6">
    <source>
        <dbReference type="EMBL" id="ETF02768.1"/>
    </source>
</evidence>
<dbReference type="FunFam" id="3.10.105.10:FF:000001">
    <property type="entry name" value="Oligopeptide ABC transporter, oligopeptide-binding protein"/>
    <property type="match status" value="1"/>
</dbReference>
<dbReference type="PATRIC" id="fig|1424334.3.peg.1592"/>
<dbReference type="Proteomes" id="UP000018733">
    <property type="component" value="Unassembled WGS sequence"/>
</dbReference>
<dbReference type="PANTHER" id="PTHR30290:SF79">
    <property type="entry name" value="DIPEPTIDE-BINDING PROTEIN DPPE"/>
    <property type="match status" value="1"/>
</dbReference>
<dbReference type="PIRSF" id="PIRSF002741">
    <property type="entry name" value="MppA"/>
    <property type="match status" value="1"/>
</dbReference>
<dbReference type="STRING" id="1424334.W822_07955"/>
<evidence type="ECO:0000256" key="1">
    <source>
        <dbReference type="ARBA" id="ARBA00004196"/>
    </source>
</evidence>
<comment type="caution">
    <text evidence="6">The sequence shown here is derived from an EMBL/GenBank/DDBJ whole genome shotgun (WGS) entry which is preliminary data.</text>
</comment>
<comment type="subcellular location">
    <subcellularLocation>
        <location evidence="1">Cell envelope</location>
    </subcellularLocation>
</comment>
<dbReference type="Pfam" id="PF00496">
    <property type="entry name" value="SBP_bac_5"/>
    <property type="match status" value="1"/>
</dbReference>
<dbReference type="eggNOG" id="COG4166">
    <property type="taxonomic scope" value="Bacteria"/>
</dbReference>
<keyword evidence="3" id="KW-0813">Transport</keyword>
<dbReference type="HOGENOM" id="CLU_017028_0_3_4"/>
<comment type="similarity">
    <text evidence="2">Belongs to the bacterial solute-binding protein 5 family.</text>
</comment>
<dbReference type="GO" id="GO:0030288">
    <property type="term" value="C:outer membrane-bounded periplasmic space"/>
    <property type="evidence" value="ECO:0007669"/>
    <property type="project" value="UniProtKB-ARBA"/>
</dbReference>
<dbReference type="InterPro" id="IPR039424">
    <property type="entry name" value="SBP_5"/>
</dbReference>
<evidence type="ECO:0000256" key="4">
    <source>
        <dbReference type="ARBA" id="ARBA00022729"/>
    </source>
</evidence>
<keyword evidence="4" id="KW-0732">Signal</keyword>
<dbReference type="CDD" id="cd08504">
    <property type="entry name" value="PBP2_OppA"/>
    <property type="match status" value="1"/>
</dbReference>
<organism evidence="6 7">
    <name type="scientific">Advenella kashmirensis W13003</name>
    <dbReference type="NCBI Taxonomy" id="1424334"/>
    <lineage>
        <taxon>Bacteria</taxon>
        <taxon>Pseudomonadati</taxon>
        <taxon>Pseudomonadota</taxon>
        <taxon>Betaproteobacteria</taxon>
        <taxon>Burkholderiales</taxon>
        <taxon>Alcaligenaceae</taxon>
    </lineage>
</organism>